<dbReference type="Gramene" id="ORUFI11G16350.1">
    <property type="protein sequence ID" value="ORUFI11G16350.1"/>
    <property type="gene ID" value="ORUFI11G16350"/>
</dbReference>
<feature type="domain" description="DCD" evidence="2">
    <location>
        <begin position="277"/>
        <end position="415"/>
    </location>
</feature>
<dbReference type="HOGENOM" id="CLU_464123_0_0_1"/>
<keyword evidence="4" id="KW-1185">Reference proteome</keyword>
<dbReference type="InterPro" id="IPR013989">
    <property type="entry name" value="Dev_and_cell_death_domain"/>
</dbReference>
<evidence type="ECO:0000313" key="4">
    <source>
        <dbReference type="Proteomes" id="UP000008022"/>
    </source>
</evidence>
<dbReference type="eggNOG" id="ENOG502RZQX">
    <property type="taxonomic scope" value="Eukaryota"/>
</dbReference>
<organism evidence="3 4">
    <name type="scientific">Oryza rufipogon</name>
    <name type="common">Brownbeard rice</name>
    <name type="synonym">Asian wild rice</name>
    <dbReference type="NCBI Taxonomy" id="4529"/>
    <lineage>
        <taxon>Eukaryota</taxon>
        <taxon>Viridiplantae</taxon>
        <taxon>Streptophyta</taxon>
        <taxon>Embryophyta</taxon>
        <taxon>Tracheophyta</taxon>
        <taxon>Spermatophyta</taxon>
        <taxon>Magnoliopsida</taxon>
        <taxon>Liliopsida</taxon>
        <taxon>Poales</taxon>
        <taxon>Poaceae</taxon>
        <taxon>BOP clade</taxon>
        <taxon>Oryzoideae</taxon>
        <taxon>Oryzeae</taxon>
        <taxon>Oryzinae</taxon>
        <taxon>Oryza</taxon>
    </lineage>
</organism>
<dbReference type="Pfam" id="PF10539">
    <property type="entry name" value="Dev_Cell_Death"/>
    <property type="match status" value="3"/>
</dbReference>
<dbReference type="EnsemblPlants" id="ORUFI11G16350.1">
    <property type="protein sequence ID" value="ORUFI11G16350.1"/>
    <property type="gene ID" value="ORUFI11G16350"/>
</dbReference>
<dbReference type="PROSITE" id="PS51222">
    <property type="entry name" value="DCD"/>
    <property type="match status" value="2"/>
</dbReference>
<name>A0A0E0R950_ORYRU</name>
<reference evidence="3" key="2">
    <citation type="submission" date="2015-06" db="UniProtKB">
        <authorList>
            <consortium name="EnsemblPlants"/>
        </authorList>
    </citation>
    <scope>IDENTIFICATION</scope>
</reference>
<dbReference type="OMA" id="DPPRSHY"/>
<sequence length="710" mass="76390">MADHPSSSPTAATSPPPRKRPRDASPSEEEEGGLPGGPPSPSPSPAGYIFMCSGATKPECYARGVMGQPRGRLPAVSRIRRGAALFLYDFDSRHLHGPYRAASDGGLDLAPAAFGGRFPAQHLAGVMQQNCKKLLWSRTAESKVKFTIDGDFMPIPESSLRSAIKENYSNGKFSSELTLAQVENLRTLFRPIIVQPEPGLPNNFDDRQPARPAEYLPPSTSHPTQPAAYVHHQTSYIPFLTALLCSMSPTAPSLVCDKPHSAAENDENGCSSGSSMSSPAGYIFMCNGVTKAECYRHRVMGLPLGSLDVVSRIRRGTALFLYDFDAKHLYGPYHADSNGGLTLVPDAFRGRFPAQRKRVFVVTIVHQVKFTVDGDFMPIPESSLRTAIKENYSNGKFSPELTLVQVEKLRALFRPIIVMPESALFHNDSDRHPVPPAVYLPPASHPSQPAAYVHQQHQTSYIPPLTAHPMPPESYAHSYAQMPPPNMQFTTPPYHMSTAEYPYQAAHTAYSSLPSANNISMANNLYGQQSLSDHVSATGYYTAPYYAAHQIGMHPVDPPRSHYLGTTSERITYGTEHEAATTNLQPISHYGSIPSGATAAPEAAATNSELVCNSGATPSASATGAAMTNLQLVRNYGSMPSSVIGAAAHSSEGSQFEQAATYITHAPGTYYCYGASSAIYSYPGNTASCDGNNVAAAPSVYAVAAPPAYQ</sequence>
<dbReference type="AlphaFoldDB" id="A0A0E0R950"/>
<dbReference type="Proteomes" id="UP000008022">
    <property type="component" value="Unassembled WGS sequence"/>
</dbReference>
<dbReference type="PANTHER" id="PTHR46444">
    <property type="entry name" value="DCD (DEVELOPMENT AND CELL DEATH) DOMAIN PROTEIN-RELATED"/>
    <property type="match status" value="1"/>
</dbReference>
<dbReference type="SMART" id="SM00767">
    <property type="entry name" value="DCD"/>
    <property type="match status" value="2"/>
</dbReference>
<evidence type="ECO:0000256" key="1">
    <source>
        <dbReference type="SAM" id="MobiDB-lite"/>
    </source>
</evidence>
<feature type="region of interest" description="Disordered" evidence="1">
    <location>
        <begin position="1"/>
        <end position="48"/>
    </location>
</feature>
<feature type="domain" description="DCD" evidence="2">
    <location>
        <begin position="43"/>
        <end position="191"/>
    </location>
</feature>
<feature type="compositionally biased region" description="Low complexity" evidence="1">
    <location>
        <begin position="1"/>
        <end position="13"/>
    </location>
</feature>
<reference evidence="4" key="1">
    <citation type="submission" date="2013-06" db="EMBL/GenBank/DDBJ databases">
        <authorList>
            <person name="Zhao Q."/>
        </authorList>
    </citation>
    <scope>NUCLEOTIDE SEQUENCE</scope>
    <source>
        <strain evidence="4">cv. W1943</strain>
    </source>
</reference>
<protein>
    <recommendedName>
        <fullName evidence="2">DCD domain-containing protein</fullName>
    </recommendedName>
</protein>
<evidence type="ECO:0000259" key="2">
    <source>
        <dbReference type="PROSITE" id="PS51222"/>
    </source>
</evidence>
<dbReference type="PANTHER" id="PTHR46444:SF14">
    <property type="entry name" value="EXPRESSED PROTEIN"/>
    <property type="match status" value="1"/>
</dbReference>
<dbReference type="STRING" id="4529.A0A0E0R950"/>
<evidence type="ECO:0000313" key="3">
    <source>
        <dbReference type="EnsemblPlants" id="ORUFI11G16350.1"/>
    </source>
</evidence>
<accession>A0A0E0R950</accession>
<proteinExistence type="predicted"/>